<dbReference type="Gene3D" id="3.40.50.300">
    <property type="entry name" value="P-loop containing nucleotide triphosphate hydrolases"/>
    <property type="match status" value="1"/>
</dbReference>
<dbReference type="InterPro" id="IPR027417">
    <property type="entry name" value="P-loop_NTPase"/>
</dbReference>
<evidence type="ECO:0000313" key="1">
    <source>
        <dbReference type="EMBL" id="MBA2863642.1"/>
    </source>
</evidence>
<dbReference type="Proteomes" id="UP000567099">
    <property type="component" value="Unassembled WGS sequence"/>
</dbReference>
<accession>A0A7J9SAN2</accession>
<dbReference type="RefSeq" id="WP_181504913.1">
    <property type="nucleotide sequence ID" value="NZ_JACDUO010000001.1"/>
</dbReference>
<evidence type="ECO:0000313" key="2">
    <source>
        <dbReference type="EMBL" id="MBB6496352.1"/>
    </source>
</evidence>
<reference evidence="2 4" key="1">
    <citation type="submission" date="2020-08" db="EMBL/GenBank/DDBJ databases">
        <title>Genomic Encyclopedia of Type Strains, Phase IV (KMG-V): Genome sequencing to study the core and pangenomes of soil and plant-associated prokaryotes.</title>
        <authorList>
            <person name="Whitman W."/>
        </authorList>
    </citation>
    <scope>NUCLEOTIDE SEQUENCE [LARGE SCALE GENOMIC DNA]</scope>
    <source>
        <strain evidence="1 3">C13</strain>
        <strain evidence="2 4">D1</strain>
    </source>
</reference>
<comment type="caution">
    <text evidence="2">The sequence shown here is derived from an EMBL/GenBank/DDBJ whole genome shotgun (WGS) entry which is preliminary data.</text>
</comment>
<dbReference type="EMBL" id="JACHED010000001">
    <property type="protein sequence ID" value="MBB6496352.1"/>
    <property type="molecule type" value="Genomic_DNA"/>
</dbReference>
<dbReference type="Proteomes" id="UP000590564">
    <property type="component" value="Unassembled WGS sequence"/>
</dbReference>
<evidence type="ECO:0000313" key="3">
    <source>
        <dbReference type="Proteomes" id="UP000567099"/>
    </source>
</evidence>
<gene>
    <name evidence="1" type="ORF">HNP94_000642</name>
    <name evidence="2" type="ORF">HNP96_000373</name>
</gene>
<dbReference type="AlphaFoldDB" id="A0A7J9SAN2"/>
<evidence type="ECO:0000313" key="4">
    <source>
        <dbReference type="Proteomes" id="UP000590564"/>
    </source>
</evidence>
<proteinExistence type="predicted"/>
<protein>
    <submittedName>
        <fullName evidence="2">Uncharacterized protein</fullName>
    </submittedName>
</protein>
<dbReference type="SUPFAM" id="SSF52540">
    <property type="entry name" value="P-loop containing nucleoside triphosphate hydrolases"/>
    <property type="match status" value="1"/>
</dbReference>
<dbReference type="EMBL" id="JACDUO010000001">
    <property type="protein sequence ID" value="MBA2863642.1"/>
    <property type="molecule type" value="Genomic_DNA"/>
</dbReference>
<sequence length="407" mass="48212">MNEKSIKNVLDLAQELRSNNIRFFFHDYDRWMTSTDIDISLNSDDITNFHKIMTKNEFKLLSKFPPWKLFYVKYQNGDIIFFDTHLDAYEGVSKDILFPNSSNYFLDENKQLFYYIYRISIGQPCKKYEKYLKQLSKSFDEKMLLNYLTQYFKNANEIIQYLKEGNFHNISPKHKFRHNLIRGRYYLRNKLFKIVGIIKKIISPAPHVVLMGTDGSGKTTAVTELQKIFGNSKFKLYYEYGGRYTFKCLKFMNLFSKRMASNKLNSSKNDLEATGDVINYKSKLIEIISPFVYYLEYLLRTLFLYPERIKYSAVLTDRWFYDLNTSPNASNNIVKFLNKLLPKPSLVVYLYNDIDVLITRKPDHPKSDLERQLASFNEIENIFDLKIKSGNKGEVINEIMDRIIKLL</sequence>
<name>A0A7J9SAN2_METMI</name>
<organism evidence="2 4">
    <name type="scientific">Methanococcus maripaludis</name>
    <name type="common">Methanococcus deltae</name>
    <dbReference type="NCBI Taxonomy" id="39152"/>
    <lineage>
        <taxon>Archaea</taxon>
        <taxon>Methanobacteriati</taxon>
        <taxon>Methanobacteriota</taxon>
        <taxon>Methanomada group</taxon>
        <taxon>Methanococci</taxon>
        <taxon>Methanococcales</taxon>
        <taxon>Methanococcaceae</taxon>
        <taxon>Methanococcus</taxon>
    </lineage>
</organism>